<keyword evidence="4" id="KW-0408">Iron</keyword>
<keyword evidence="2" id="KW-0001">2Fe-2S</keyword>
<dbReference type="FunFam" id="1.10.10.1590:FF:000001">
    <property type="entry name" value="NADH-quinone oxidoreductase subunit E"/>
    <property type="match status" value="1"/>
</dbReference>
<evidence type="ECO:0000313" key="8">
    <source>
        <dbReference type="EMBL" id="RKS70834.1"/>
    </source>
</evidence>
<dbReference type="Pfam" id="PF01257">
    <property type="entry name" value="2Fe-2S_thioredx"/>
    <property type="match status" value="1"/>
</dbReference>
<organism evidence="8 9">
    <name type="scientific">Actinomadura pelletieri DSM 43383</name>
    <dbReference type="NCBI Taxonomy" id="1120940"/>
    <lineage>
        <taxon>Bacteria</taxon>
        <taxon>Bacillati</taxon>
        <taxon>Actinomycetota</taxon>
        <taxon>Actinomycetes</taxon>
        <taxon>Streptosporangiales</taxon>
        <taxon>Thermomonosporaceae</taxon>
        <taxon>Actinomadura</taxon>
    </lineage>
</organism>
<evidence type="ECO:0000256" key="7">
    <source>
        <dbReference type="SAM" id="MobiDB-lite"/>
    </source>
</evidence>
<evidence type="ECO:0000256" key="4">
    <source>
        <dbReference type="ARBA" id="ARBA00023004"/>
    </source>
</evidence>
<dbReference type="AlphaFoldDB" id="A0A495QG37"/>
<dbReference type="NCBIfam" id="TIGR01958">
    <property type="entry name" value="nuoE_fam"/>
    <property type="match status" value="1"/>
</dbReference>
<evidence type="ECO:0000256" key="6">
    <source>
        <dbReference type="ARBA" id="ARBA00034078"/>
    </source>
</evidence>
<dbReference type="GO" id="GO:0046872">
    <property type="term" value="F:metal ion binding"/>
    <property type="evidence" value="ECO:0007669"/>
    <property type="project" value="UniProtKB-KW"/>
</dbReference>
<dbReference type="PROSITE" id="PS01099">
    <property type="entry name" value="COMPLEX1_24K"/>
    <property type="match status" value="1"/>
</dbReference>
<evidence type="ECO:0000256" key="3">
    <source>
        <dbReference type="ARBA" id="ARBA00022723"/>
    </source>
</evidence>
<dbReference type="Gene3D" id="3.40.30.10">
    <property type="entry name" value="Glutaredoxin"/>
    <property type="match status" value="1"/>
</dbReference>
<keyword evidence="3" id="KW-0479">Metal-binding</keyword>
<feature type="compositionally biased region" description="Basic and acidic residues" evidence="7">
    <location>
        <begin position="206"/>
        <end position="242"/>
    </location>
</feature>
<comment type="similarity">
    <text evidence="1">Belongs to the complex I 24 kDa subunit family.</text>
</comment>
<sequence>MTYEPDVRARLERDAKEIIGRYPRPRSALLPMLHLVQSVEGHVTQDGIEFCAEQLGITPAQVKGVATFYTQYKKAPVGEYHVGVCINTLCAVMGGDQIWDELSEHAGVGHDEATPDGKVSLERIECNAACDFAPVMMVNWEFFDNMTPEKAKQLVDDLRAGRPTRPSRGAEHLATWKEASRVLAGFPDGRAGEGVQAGPESLRGLELAKERGWTAPRADVDRERPEEPVKPEEMGEPPHEPGKPVTGEAKPGSQEGRNQ</sequence>
<reference evidence="8 9" key="1">
    <citation type="submission" date="2018-10" db="EMBL/GenBank/DDBJ databases">
        <title>Genomic Encyclopedia of Archaeal and Bacterial Type Strains, Phase II (KMG-II): from individual species to whole genera.</title>
        <authorList>
            <person name="Goeker M."/>
        </authorList>
    </citation>
    <scope>NUCLEOTIDE SEQUENCE [LARGE SCALE GENOMIC DNA]</scope>
    <source>
        <strain evidence="8 9">DSM 43383</strain>
    </source>
</reference>
<evidence type="ECO:0000256" key="5">
    <source>
        <dbReference type="ARBA" id="ARBA00023014"/>
    </source>
</evidence>
<dbReference type="CDD" id="cd03064">
    <property type="entry name" value="TRX_Fd_NuoE"/>
    <property type="match status" value="1"/>
</dbReference>
<dbReference type="OrthoDB" id="9807941at2"/>
<dbReference type="InterPro" id="IPR002023">
    <property type="entry name" value="NuoE-like"/>
</dbReference>
<evidence type="ECO:0000256" key="2">
    <source>
        <dbReference type="ARBA" id="ARBA00022714"/>
    </source>
</evidence>
<dbReference type="InterPro" id="IPR041921">
    <property type="entry name" value="NuoE_N"/>
</dbReference>
<feature type="region of interest" description="Disordered" evidence="7">
    <location>
        <begin position="187"/>
        <end position="259"/>
    </location>
</feature>
<dbReference type="RefSeq" id="WP_121437072.1">
    <property type="nucleotide sequence ID" value="NZ_RBWU01000006.1"/>
</dbReference>
<dbReference type="GO" id="GO:0003954">
    <property type="term" value="F:NADH dehydrogenase activity"/>
    <property type="evidence" value="ECO:0007669"/>
    <property type="project" value="TreeGrafter"/>
</dbReference>
<evidence type="ECO:0000256" key="1">
    <source>
        <dbReference type="ARBA" id="ARBA00010643"/>
    </source>
</evidence>
<dbReference type="NCBIfam" id="NF005721">
    <property type="entry name" value="PRK07539.1-1"/>
    <property type="match status" value="1"/>
</dbReference>
<dbReference type="Proteomes" id="UP000274601">
    <property type="component" value="Unassembled WGS sequence"/>
</dbReference>
<comment type="caution">
    <text evidence="8">The sequence shown here is derived from an EMBL/GenBank/DDBJ whole genome shotgun (WGS) entry which is preliminary data.</text>
</comment>
<dbReference type="InterPro" id="IPR042128">
    <property type="entry name" value="NuoE_dom"/>
</dbReference>
<proteinExistence type="inferred from homology"/>
<keyword evidence="9" id="KW-1185">Reference proteome</keyword>
<dbReference type="InterPro" id="IPR036249">
    <property type="entry name" value="Thioredoxin-like_sf"/>
</dbReference>
<gene>
    <name evidence="8" type="ORF">BZB76_5314</name>
</gene>
<dbReference type="EMBL" id="RBWU01000006">
    <property type="protein sequence ID" value="RKS70834.1"/>
    <property type="molecule type" value="Genomic_DNA"/>
</dbReference>
<keyword evidence="5" id="KW-0411">Iron-sulfur</keyword>
<accession>A0A495QG37</accession>
<dbReference type="GO" id="GO:0051537">
    <property type="term" value="F:2 iron, 2 sulfur cluster binding"/>
    <property type="evidence" value="ECO:0007669"/>
    <property type="project" value="UniProtKB-KW"/>
</dbReference>
<name>A0A495QG37_9ACTN</name>
<dbReference type="Gene3D" id="1.10.10.1590">
    <property type="entry name" value="NADH-quinone oxidoreductase subunit E"/>
    <property type="match status" value="1"/>
</dbReference>
<dbReference type="PANTHER" id="PTHR10371">
    <property type="entry name" value="NADH DEHYDROGENASE UBIQUINONE FLAVOPROTEIN 2, MITOCHONDRIAL"/>
    <property type="match status" value="1"/>
</dbReference>
<dbReference type="PANTHER" id="PTHR10371:SF3">
    <property type="entry name" value="NADH DEHYDROGENASE [UBIQUINONE] FLAVOPROTEIN 2, MITOCHONDRIAL"/>
    <property type="match status" value="1"/>
</dbReference>
<comment type="cofactor">
    <cofactor evidence="6">
        <name>[2Fe-2S] cluster</name>
        <dbReference type="ChEBI" id="CHEBI:190135"/>
    </cofactor>
</comment>
<dbReference type="SUPFAM" id="SSF52833">
    <property type="entry name" value="Thioredoxin-like"/>
    <property type="match status" value="1"/>
</dbReference>
<protein>
    <submittedName>
        <fullName evidence="8">NADH dehydrogenase subunit E</fullName>
    </submittedName>
</protein>
<evidence type="ECO:0000313" key="9">
    <source>
        <dbReference type="Proteomes" id="UP000274601"/>
    </source>
</evidence>